<evidence type="ECO:0000256" key="3">
    <source>
        <dbReference type="ARBA" id="ARBA00022519"/>
    </source>
</evidence>
<protein>
    <recommendedName>
        <fullName evidence="9">Threonine/Serine exporter ThrE domain-containing protein</fullName>
    </recommendedName>
</protein>
<feature type="transmembrane region" description="Helical" evidence="8">
    <location>
        <begin position="76"/>
        <end position="94"/>
    </location>
</feature>
<evidence type="ECO:0000256" key="8">
    <source>
        <dbReference type="SAM" id="Phobius"/>
    </source>
</evidence>
<gene>
    <name evidence="10" type="ORF">AN957_16320</name>
</gene>
<evidence type="ECO:0000313" key="10">
    <source>
        <dbReference type="EMBL" id="KQL19976.1"/>
    </source>
</evidence>
<feature type="transmembrane region" description="Helical" evidence="8">
    <location>
        <begin position="114"/>
        <end position="136"/>
    </location>
</feature>
<name>A0A0Q3QQU8_9BACI</name>
<evidence type="ECO:0000256" key="1">
    <source>
        <dbReference type="ARBA" id="ARBA00004651"/>
    </source>
</evidence>
<reference evidence="10 11" key="1">
    <citation type="submission" date="2015-09" db="EMBL/GenBank/DDBJ databases">
        <title>Genome sequencing project for genomic taxonomy and phylogenomics of Bacillus-like bacteria.</title>
        <authorList>
            <person name="Liu B."/>
            <person name="Wang J."/>
            <person name="Zhu Y."/>
            <person name="Liu G."/>
            <person name="Chen Q."/>
            <person name="Chen Z."/>
            <person name="Lan J."/>
            <person name="Che J."/>
            <person name="Ge C."/>
            <person name="Shi H."/>
            <person name="Pan Z."/>
            <person name="Liu X."/>
        </authorList>
    </citation>
    <scope>NUCLEOTIDE SEQUENCE [LARGE SCALE GENOMIC DNA]</scope>
    <source>
        <strain evidence="10 11">FJAT-18043</strain>
    </source>
</reference>
<feature type="domain" description="Threonine/Serine exporter ThrE" evidence="9">
    <location>
        <begin position="5"/>
        <end position="131"/>
    </location>
</feature>
<dbReference type="PATRIC" id="fig|1637975.4.peg.3175"/>
<keyword evidence="4 8" id="KW-0812">Transmembrane</keyword>
<dbReference type="PANTHER" id="PTHR34390:SF1">
    <property type="entry name" value="SUCCINATE TRANSPORTER SUBUNIT YJJB-RELATED"/>
    <property type="match status" value="1"/>
</dbReference>
<evidence type="ECO:0000256" key="7">
    <source>
        <dbReference type="ARBA" id="ARBA00034125"/>
    </source>
</evidence>
<feature type="transmembrane region" description="Helical" evidence="8">
    <location>
        <begin position="25"/>
        <end position="44"/>
    </location>
</feature>
<evidence type="ECO:0000256" key="2">
    <source>
        <dbReference type="ARBA" id="ARBA00022475"/>
    </source>
</evidence>
<proteinExistence type="inferred from homology"/>
<feature type="transmembrane region" description="Helical" evidence="8">
    <location>
        <begin position="50"/>
        <end position="69"/>
    </location>
</feature>
<evidence type="ECO:0000256" key="6">
    <source>
        <dbReference type="ARBA" id="ARBA00023136"/>
    </source>
</evidence>
<dbReference type="STRING" id="1637975.AN957_16320"/>
<dbReference type="GO" id="GO:0015744">
    <property type="term" value="P:succinate transport"/>
    <property type="evidence" value="ECO:0007669"/>
    <property type="project" value="TreeGrafter"/>
</dbReference>
<comment type="subcellular location">
    <subcellularLocation>
        <location evidence="1">Cell membrane</location>
        <topology evidence="1">Multi-pass membrane protein</topology>
    </subcellularLocation>
</comment>
<dbReference type="EMBL" id="LJIX01000006">
    <property type="protein sequence ID" value="KQL19976.1"/>
    <property type="molecule type" value="Genomic_DNA"/>
</dbReference>
<dbReference type="GO" id="GO:0005886">
    <property type="term" value="C:plasma membrane"/>
    <property type="evidence" value="ECO:0007669"/>
    <property type="project" value="UniProtKB-SubCell"/>
</dbReference>
<organism evidence="10 11">
    <name type="scientific">Cytobacillus solani</name>
    <dbReference type="NCBI Taxonomy" id="1637975"/>
    <lineage>
        <taxon>Bacteria</taxon>
        <taxon>Bacillati</taxon>
        <taxon>Bacillota</taxon>
        <taxon>Bacilli</taxon>
        <taxon>Bacillales</taxon>
        <taxon>Bacillaceae</taxon>
        <taxon>Cytobacillus</taxon>
    </lineage>
</organism>
<dbReference type="InterPro" id="IPR050539">
    <property type="entry name" value="ThrE_Dicarb/AminoAcid_Exp"/>
</dbReference>
<keyword evidence="3" id="KW-0997">Cell inner membrane</keyword>
<keyword evidence="6 8" id="KW-0472">Membrane</keyword>
<keyword evidence="5 8" id="KW-1133">Transmembrane helix</keyword>
<comment type="caution">
    <text evidence="10">The sequence shown here is derived from an EMBL/GenBank/DDBJ whole genome shotgun (WGS) entry which is preliminary data.</text>
</comment>
<evidence type="ECO:0000256" key="5">
    <source>
        <dbReference type="ARBA" id="ARBA00022989"/>
    </source>
</evidence>
<dbReference type="Proteomes" id="UP000050996">
    <property type="component" value="Unassembled WGS sequence"/>
</dbReference>
<keyword evidence="2" id="KW-1003">Cell membrane</keyword>
<evidence type="ECO:0000259" key="9">
    <source>
        <dbReference type="Pfam" id="PF12821"/>
    </source>
</evidence>
<comment type="similarity">
    <text evidence="7">Belongs to the ThrE exporter (TC 2.A.79) family.</text>
</comment>
<dbReference type="Pfam" id="PF12821">
    <property type="entry name" value="ThrE_2"/>
    <property type="match status" value="1"/>
</dbReference>
<sequence length="151" mass="16433">MIVHLITSFIASAAFGILFNAPKKSLLKCGFVGMAGWFIYIFLVNKEFDAVVASLVAAFVIAVISQTFARMYKTPIIIFSVSGIIPLVPGGLAYDAMRHFVVNDYNVAIQLAAKAFMISGAIAVGLVISEVLNQLLMKIKFKKKKKANEVN</sequence>
<dbReference type="InterPro" id="IPR024528">
    <property type="entry name" value="ThrE_2"/>
</dbReference>
<evidence type="ECO:0000313" key="11">
    <source>
        <dbReference type="Proteomes" id="UP000050996"/>
    </source>
</evidence>
<evidence type="ECO:0000256" key="4">
    <source>
        <dbReference type="ARBA" id="ARBA00022692"/>
    </source>
</evidence>
<dbReference type="PANTHER" id="PTHR34390">
    <property type="entry name" value="UPF0442 PROTEIN YJJB-RELATED"/>
    <property type="match status" value="1"/>
</dbReference>
<dbReference type="AlphaFoldDB" id="A0A0Q3QQU8"/>
<dbReference type="RefSeq" id="WP_053476511.1">
    <property type="nucleotide sequence ID" value="NZ_CP041305.1"/>
</dbReference>
<keyword evidence="11" id="KW-1185">Reference proteome</keyword>
<accession>A0A0Q3QQU8</accession>